<dbReference type="InParanoid" id="A0A674CYB2"/>
<dbReference type="Ensembl" id="ENSSTUT00000094358.1">
    <property type="protein sequence ID" value="ENSSTUP00000088687.1"/>
    <property type="gene ID" value="ENSSTUG00000038987.1"/>
</dbReference>
<reference evidence="2" key="1">
    <citation type="submission" date="2025-08" db="UniProtKB">
        <authorList>
            <consortium name="Ensembl"/>
        </authorList>
    </citation>
    <scope>IDENTIFICATION</scope>
</reference>
<dbReference type="Proteomes" id="UP000472277">
    <property type="component" value="Chromosome 22"/>
</dbReference>
<evidence type="ECO:0000313" key="2">
    <source>
        <dbReference type="Ensembl" id="ENSSTUP00000088687.1"/>
    </source>
</evidence>
<evidence type="ECO:0000256" key="1">
    <source>
        <dbReference type="SAM" id="MobiDB-lite"/>
    </source>
</evidence>
<organism evidence="2 3">
    <name type="scientific">Salmo trutta</name>
    <name type="common">Brown trout</name>
    <dbReference type="NCBI Taxonomy" id="8032"/>
    <lineage>
        <taxon>Eukaryota</taxon>
        <taxon>Metazoa</taxon>
        <taxon>Chordata</taxon>
        <taxon>Craniata</taxon>
        <taxon>Vertebrata</taxon>
        <taxon>Euteleostomi</taxon>
        <taxon>Actinopterygii</taxon>
        <taxon>Neopterygii</taxon>
        <taxon>Teleostei</taxon>
        <taxon>Protacanthopterygii</taxon>
        <taxon>Salmoniformes</taxon>
        <taxon>Salmonidae</taxon>
        <taxon>Salmoninae</taxon>
        <taxon>Salmo</taxon>
    </lineage>
</organism>
<dbReference type="GeneTree" id="ENSGT00970000197265"/>
<name>A0A674CYB2_SALTR</name>
<dbReference type="OMA" id="NTCSGKP"/>
<dbReference type="AlphaFoldDB" id="A0A674CYB2"/>
<evidence type="ECO:0000313" key="3">
    <source>
        <dbReference type="Proteomes" id="UP000472277"/>
    </source>
</evidence>
<protein>
    <submittedName>
        <fullName evidence="2">Uncharacterized protein</fullName>
    </submittedName>
</protein>
<feature type="compositionally biased region" description="Basic and acidic residues" evidence="1">
    <location>
        <begin position="10"/>
        <end position="24"/>
    </location>
</feature>
<accession>A0A674CYB2</accession>
<sequence>KKSPPATDFDTIRQQRRRELDARRSKSRVRLGSCLQSWDQLKNHLGFSLHSELANYLLQR</sequence>
<proteinExistence type="predicted"/>
<keyword evidence="3" id="KW-1185">Reference proteome</keyword>
<feature type="region of interest" description="Disordered" evidence="1">
    <location>
        <begin position="1"/>
        <end position="24"/>
    </location>
</feature>
<reference evidence="2" key="2">
    <citation type="submission" date="2025-09" db="UniProtKB">
        <authorList>
            <consortium name="Ensembl"/>
        </authorList>
    </citation>
    <scope>IDENTIFICATION</scope>
</reference>